<keyword evidence="2" id="KW-1185">Reference proteome</keyword>
<sequence>MARIFQLISGVCLIVLLGGCNVKYSLNGASIDNEATTVNVRFIENRAPQNNPTLSQRITDRLRTKILSQTRLKQTNESNASYEFKGNITGYSVSNAAVTQVDKPATARLTITVNITFVKRVGDKKGFTQSFSRSQDFNANQTLQEVESNLIESITPQLVDDIFNRAFANW</sequence>
<dbReference type="PROSITE" id="PS51257">
    <property type="entry name" value="PROKAR_LIPOPROTEIN"/>
    <property type="match status" value="1"/>
</dbReference>
<evidence type="ECO:0000313" key="1">
    <source>
        <dbReference type="EMBL" id="UYQ91079.1"/>
    </source>
</evidence>
<dbReference type="InterPro" id="IPR007485">
    <property type="entry name" value="LPS_assembly_LptE"/>
</dbReference>
<evidence type="ECO:0000313" key="2">
    <source>
        <dbReference type="Proteomes" id="UP001162741"/>
    </source>
</evidence>
<dbReference type="Pfam" id="PF04390">
    <property type="entry name" value="LptE"/>
    <property type="match status" value="1"/>
</dbReference>
<reference evidence="1" key="1">
    <citation type="submission" date="2022-10" db="EMBL/GenBank/DDBJ databases">
        <title>Chitinophaga sp. nov., isolated from soil.</title>
        <authorList>
            <person name="Jeon C.O."/>
        </authorList>
    </citation>
    <scope>NUCLEOTIDE SEQUENCE</scope>
    <source>
        <strain evidence="1">R8</strain>
    </source>
</reference>
<protein>
    <submittedName>
        <fullName evidence="1">LPS assembly lipoprotein LptE</fullName>
    </submittedName>
</protein>
<proteinExistence type="predicted"/>
<accession>A0ABY6IYA8</accession>
<keyword evidence="1" id="KW-0449">Lipoprotein</keyword>
<dbReference type="Proteomes" id="UP001162741">
    <property type="component" value="Chromosome"/>
</dbReference>
<dbReference type="RefSeq" id="WP_264279561.1">
    <property type="nucleotide sequence ID" value="NZ_CP107006.1"/>
</dbReference>
<name>A0ABY6IYA8_9BACT</name>
<gene>
    <name evidence="1" type="primary">lptE</name>
    <name evidence="1" type="ORF">MKQ68_13350</name>
</gene>
<dbReference type="EMBL" id="CP107006">
    <property type="protein sequence ID" value="UYQ91079.1"/>
    <property type="molecule type" value="Genomic_DNA"/>
</dbReference>
<organism evidence="1 2">
    <name type="scientific">Chitinophaga horti</name>
    <dbReference type="NCBI Taxonomy" id="2920382"/>
    <lineage>
        <taxon>Bacteria</taxon>
        <taxon>Pseudomonadati</taxon>
        <taxon>Bacteroidota</taxon>
        <taxon>Chitinophagia</taxon>
        <taxon>Chitinophagales</taxon>
        <taxon>Chitinophagaceae</taxon>
        <taxon>Chitinophaga</taxon>
    </lineage>
</organism>